<dbReference type="EMBL" id="FQUM01000011">
    <property type="protein sequence ID" value="SHF86297.1"/>
    <property type="molecule type" value="Genomic_DNA"/>
</dbReference>
<dbReference type="OrthoDB" id="1122802at2"/>
<feature type="transmembrane region" description="Helical" evidence="1">
    <location>
        <begin position="6"/>
        <end position="27"/>
    </location>
</feature>
<organism evidence="2 3">
    <name type="scientific">Mariniphaga anaerophila</name>
    <dbReference type="NCBI Taxonomy" id="1484053"/>
    <lineage>
        <taxon>Bacteria</taxon>
        <taxon>Pseudomonadati</taxon>
        <taxon>Bacteroidota</taxon>
        <taxon>Bacteroidia</taxon>
        <taxon>Marinilabiliales</taxon>
        <taxon>Prolixibacteraceae</taxon>
        <taxon>Mariniphaga</taxon>
    </lineage>
</organism>
<feature type="transmembrane region" description="Helical" evidence="1">
    <location>
        <begin position="39"/>
        <end position="63"/>
    </location>
</feature>
<dbReference type="Proteomes" id="UP000184164">
    <property type="component" value="Unassembled WGS sequence"/>
</dbReference>
<proteinExistence type="predicted"/>
<feature type="transmembrane region" description="Helical" evidence="1">
    <location>
        <begin position="83"/>
        <end position="106"/>
    </location>
</feature>
<accession>A0A1M5F445</accession>
<dbReference type="STRING" id="1484053.SAMN05444274_11110"/>
<evidence type="ECO:0000313" key="2">
    <source>
        <dbReference type="EMBL" id="SHF86297.1"/>
    </source>
</evidence>
<dbReference type="AlphaFoldDB" id="A0A1M5F445"/>
<keyword evidence="1" id="KW-0472">Membrane</keyword>
<gene>
    <name evidence="2" type="ORF">SAMN05444274_11110</name>
</gene>
<dbReference type="RefSeq" id="WP_073003191.1">
    <property type="nucleotide sequence ID" value="NZ_FQUM01000011.1"/>
</dbReference>
<sequence length="140" mass="15514">MSQDTILYTIPQWFVFAAIIASVYGWVEHKKTFRLLGPVIFFFLGIFSLYSLLSGSFSAHDFLTPAEIISEEMEEETMEGIPFVARLLPAYIAFLTTGLLAIPAFLLELKDKKGKNLFIILTALAGLAGFFVIVGALKSL</sequence>
<keyword evidence="3" id="KW-1185">Reference proteome</keyword>
<protein>
    <submittedName>
        <fullName evidence="2">Uncharacterized protein</fullName>
    </submittedName>
</protein>
<feature type="transmembrane region" description="Helical" evidence="1">
    <location>
        <begin position="118"/>
        <end position="137"/>
    </location>
</feature>
<reference evidence="2 3" key="1">
    <citation type="submission" date="2016-11" db="EMBL/GenBank/DDBJ databases">
        <authorList>
            <person name="Jaros S."/>
            <person name="Januszkiewicz K."/>
            <person name="Wedrychowicz H."/>
        </authorList>
    </citation>
    <scope>NUCLEOTIDE SEQUENCE [LARGE SCALE GENOMIC DNA]</scope>
    <source>
        <strain evidence="2 3">DSM 26910</strain>
    </source>
</reference>
<keyword evidence="1" id="KW-0812">Transmembrane</keyword>
<evidence type="ECO:0000313" key="3">
    <source>
        <dbReference type="Proteomes" id="UP000184164"/>
    </source>
</evidence>
<keyword evidence="1" id="KW-1133">Transmembrane helix</keyword>
<name>A0A1M5F445_9BACT</name>
<evidence type="ECO:0000256" key="1">
    <source>
        <dbReference type="SAM" id="Phobius"/>
    </source>
</evidence>